<evidence type="ECO:0000313" key="2">
    <source>
        <dbReference type="EMBL" id="SGY87228.1"/>
    </source>
</evidence>
<name>A0ABY1HB10_9GAMM</name>
<keyword evidence="3" id="KW-1185">Reference proteome</keyword>
<gene>
    <name evidence="2" type="ORF">MT2528_1226</name>
</gene>
<keyword evidence="1" id="KW-0812">Transmembrane</keyword>
<evidence type="ECO:0000256" key="1">
    <source>
        <dbReference type="SAM" id="Phobius"/>
    </source>
</evidence>
<sequence>MTEHMVAISAWSLYTSMLNLPFIVVNLIARIIIAWEF</sequence>
<reference evidence="2 3" key="1">
    <citation type="submission" date="2016-11" db="EMBL/GenBank/DDBJ databases">
        <authorList>
            <person name="Klemetsen T."/>
        </authorList>
    </citation>
    <scope>NUCLEOTIDE SEQUENCE [LARGE SCALE GENOMIC DNA]</scope>
    <source>
        <strain evidence="2">MT 2528</strain>
    </source>
</reference>
<keyword evidence="1" id="KW-0472">Membrane</keyword>
<evidence type="ECO:0000313" key="3">
    <source>
        <dbReference type="Proteomes" id="UP000182660"/>
    </source>
</evidence>
<accession>A0ABY1HB10</accession>
<comment type="caution">
    <text evidence="2">The sequence shown here is derived from an EMBL/GenBank/DDBJ whole genome shotgun (WGS) entry which is preliminary data.</text>
</comment>
<feature type="transmembrane region" description="Helical" evidence="1">
    <location>
        <begin position="12"/>
        <end position="33"/>
    </location>
</feature>
<proteinExistence type="predicted"/>
<protein>
    <submittedName>
        <fullName evidence="2">Uncharacterized protein</fullName>
    </submittedName>
</protein>
<organism evidence="2 3">
    <name type="scientific">Moritella viscosa</name>
    <dbReference type="NCBI Taxonomy" id="80854"/>
    <lineage>
        <taxon>Bacteria</taxon>
        <taxon>Pseudomonadati</taxon>
        <taxon>Pseudomonadota</taxon>
        <taxon>Gammaproteobacteria</taxon>
        <taxon>Alteromonadales</taxon>
        <taxon>Moritellaceae</taxon>
        <taxon>Moritella</taxon>
    </lineage>
</organism>
<dbReference type="Proteomes" id="UP000182660">
    <property type="component" value="Unassembled WGS sequence"/>
</dbReference>
<dbReference type="EMBL" id="FPLJ01000035">
    <property type="protein sequence ID" value="SGY87228.1"/>
    <property type="molecule type" value="Genomic_DNA"/>
</dbReference>
<keyword evidence="1" id="KW-1133">Transmembrane helix</keyword>